<evidence type="ECO:0000313" key="3">
    <source>
        <dbReference type="Proteomes" id="UP001370758"/>
    </source>
</evidence>
<comment type="caution">
    <text evidence="2">The sequence shown here is derived from an EMBL/GenBank/DDBJ whole genome shotgun (WGS) entry which is preliminary data.</text>
</comment>
<accession>A0AAV9WL52</accession>
<reference evidence="2 3" key="1">
    <citation type="submission" date="2023-08" db="EMBL/GenBank/DDBJ databases">
        <authorList>
            <person name="Palmer J.M."/>
        </authorList>
    </citation>
    <scope>NUCLEOTIDE SEQUENCE [LARGE SCALE GENOMIC DNA]</scope>
    <source>
        <strain evidence="2 3">TWF481</strain>
    </source>
</reference>
<name>A0AAV9WL52_9PEZI</name>
<sequence length="316" mass="34737">MSAKSTTASSTSEMGVTSTTVSSTSAMSTTSTASSTSEMNAASTTAATSTLAGSAPTEVPSVDINEYAIYGGLNRQVYVSNWDIDGSGVVNTRKLLDNGPGAVEFYKVRKAMKNSLLYFYRQGTSDMIDAENIASLFAKQPIENIVTFDLKSSLELEGSVTGANVPKNILCSVQGRSEFEGANRDPIVYCDELGYSIRLHNEEEAPKSINCLDAAKIAYELSLYLVARPDNSEVRDKYWVHAGRKIPTTPERRWETIGHSFWSEDPSWFVYIGKEPPGSCKFRFDARDYFPAFNGLSPDLEREELEKKPGEIQTDN</sequence>
<dbReference type="Proteomes" id="UP001370758">
    <property type="component" value="Unassembled WGS sequence"/>
</dbReference>
<dbReference type="EMBL" id="JAVHJL010000002">
    <property type="protein sequence ID" value="KAK6510270.1"/>
    <property type="molecule type" value="Genomic_DNA"/>
</dbReference>
<proteinExistence type="predicted"/>
<evidence type="ECO:0000313" key="2">
    <source>
        <dbReference type="EMBL" id="KAK6510270.1"/>
    </source>
</evidence>
<gene>
    <name evidence="2" type="ORF">TWF481_004987</name>
</gene>
<keyword evidence="3" id="KW-1185">Reference proteome</keyword>
<dbReference type="AlphaFoldDB" id="A0AAV9WL52"/>
<feature type="region of interest" description="Disordered" evidence="1">
    <location>
        <begin position="1"/>
        <end position="41"/>
    </location>
</feature>
<evidence type="ECO:0000256" key="1">
    <source>
        <dbReference type="SAM" id="MobiDB-lite"/>
    </source>
</evidence>
<protein>
    <submittedName>
        <fullName evidence="2">Uncharacterized protein</fullName>
    </submittedName>
</protein>
<organism evidence="2 3">
    <name type="scientific">Arthrobotrys musiformis</name>
    <dbReference type="NCBI Taxonomy" id="47236"/>
    <lineage>
        <taxon>Eukaryota</taxon>
        <taxon>Fungi</taxon>
        <taxon>Dikarya</taxon>
        <taxon>Ascomycota</taxon>
        <taxon>Pezizomycotina</taxon>
        <taxon>Orbiliomycetes</taxon>
        <taxon>Orbiliales</taxon>
        <taxon>Orbiliaceae</taxon>
        <taxon>Arthrobotrys</taxon>
    </lineage>
</organism>